<reference evidence="1 2" key="2">
    <citation type="journal article" date="2012" name="PLoS Pathog.">
        <title>Diverse lifestyles and strategies of plant pathogenesis encoded in the genomes of eighteen Dothideomycetes fungi.</title>
        <authorList>
            <person name="Ohm R.A."/>
            <person name="Feau N."/>
            <person name="Henrissat B."/>
            <person name="Schoch C.L."/>
            <person name="Horwitz B.A."/>
            <person name="Barry K.W."/>
            <person name="Condon B.J."/>
            <person name="Copeland A.C."/>
            <person name="Dhillon B."/>
            <person name="Glaser F."/>
            <person name="Hesse C.N."/>
            <person name="Kosti I."/>
            <person name="LaButti K."/>
            <person name="Lindquist E.A."/>
            <person name="Lucas S."/>
            <person name="Salamov A.A."/>
            <person name="Bradshaw R.E."/>
            <person name="Ciuffetti L."/>
            <person name="Hamelin R.C."/>
            <person name="Kema G.H.J."/>
            <person name="Lawrence C."/>
            <person name="Scott J.A."/>
            <person name="Spatafora J.W."/>
            <person name="Turgeon B.G."/>
            <person name="de Wit P.J.G.M."/>
            <person name="Zhong S."/>
            <person name="Goodwin S.B."/>
            <person name="Grigoriev I.V."/>
        </authorList>
    </citation>
    <scope>NUCLEOTIDE SEQUENCE [LARGE SCALE GENOMIC DNA]</scope>
    <source>
        <strain evidence="2">NZE10 / CBS 128990</strain>
    </source>
</reference>
<dbReference type="AlphaFoldDB" id="N1PQN7"/>
<gene>
    <name evidence="1" type="ORF">DOTSEDRAFT_35048</name>
</gene>
<evidence type="ECO:0000313" key="1">
    <source>
        <dbReference type="EMBL" id="EME44665.1"/>
    </source>
</evidence>
<name>N1PQN7_DOTSN</name>
<accession>N1PQN7</accession>
<dbReference type="HOGENOM" id="CLU_1677851_0_0_1"/>
<dbReference type="EMBL" id="KB446539">
    <property type="protein sequence ID" value="EME44665.1"/>
    <property type="molecule type" value="Genomic_DNA"/>
</dbReference>
<keyword evidence="2" id="KW-1185">Reference proteome</keyword>
<reference evidence="2" key="1">
    <citation type="journal article" date="2012" name="PLoS Genet.">
        <title>The genomes of the fungal plant pathogens Cladosporium fulvum and Dothistroma septosporum reveal adaptation to different hosts and lifestyles but also signatures of common ancestry.</title>
        <authorList>
            <person name="de Wit P.J.G.M."/>
            <person name="van der Burgt A."/>
            <person name="Oekmen B."/>
            <person name="Stergiopoulos I."/>
            <person name="Abd-Elsalam K.A."/>
            <person name="Aerts A.L."/>
            <person name="Bahkali A.H."/>
            <person name="Beenen H.G."/>
            <person name="Chettri P."/>
            <person name="Cox M.P."/>
            <person name="Datema E."/>
            <person name="de Vries R.P."/>
            <person name="Dhillon B."/>
            <person name="Ganley A.R."/>
            <person name="Griffiths S.A."/>
            <person name="Guo Y."/>
            <person name="Hamelin R.C."/>
            <person name="Henrissat B."/>
            <person name="Kabir M.S."/>
            <person name="Jashni M.K."/>
            <person name="Kema G."/>
            <person name="Klaubauf S."/>
            <person name="Lapidus A."/>
            <person name="Levasseur A."/>
            <person name="Lindquist E."/>
            <person name="Mehrabi R."/>
            <person name="Ohm R.A."/>
            <person name="Owen T.J."/>
            <person name="Salamov A."/>
            <person name="Schwelm A."/>
            <person name="Schijlen E."/>
            <person name="Sun H."/>
            <person name="van den Burg H.A."/>
            <person name="van Ham R.C.H.J."/>
            <person name="Zhang S."/>
            <person name="Goodwin S.B."/>
            <person name="Grigoriev I.V."/>
            <person name="Collemare J."/>
            <person name="Bradshaw R.E."/>
        </authorList>
    </citation>
    <scope>NUCLEOTIDE SEQUENCE [LARGE SCALE GENOMIC DNA]</scope>
    <source>
        <strain evidence="2">NZE10 / CBS 128990</strain>
    </source>
</reference>
<protein>
    <submittedName>
        <fullName evidence="1">Uncharacterized protein</fullName>
    </submittedName>
</protein>
<proteinExistence type="predicted"/>
<organism evidence="1 2">
    <name type="scientific">Dothistroma septosporum (strain NZE10 / CBS 128990)</name>
    <name type="common">Red band needle blight fungus</name>
    <name type="synonym">Mycosphaerella pini</name>
    <dbReference type="NCBI Taxonomy" id="675120"/>
    <lineage>
        <taxon>Eukaryota</taxon>
        <taxon>Fungi</taxon>
        <taxon>Dikarya</taxon>
        <taxon>Ascomycota</taxon>
        <taxon>Pezizomycotina</taxon>
        <taxon>Dothideomycetes</taxon>
        <taxon>Dothideomycetidae</taxon>
        <taxon>Mycosphaerellales</taxon>
        <taxon>Mycosphaerellaceae</taxon>
        <taxon>Dothistroma</taxon>
    </lineage>
</organism>
<sequence>MDEPTPIFEALSWTWGKSDLEERGQQVSVMDDICSKTACVLVGLGLADATSETAVQDIDQILAQCSRDGQWLPGSRRTILTRKSDLAPTSPCQPATDRPCYISTPYPGSCAPGFIKKLCCAEKHWSFETATLPPGATSPSQHNSSHIILISANTVDM</sequence>
<evidence type="ECO:0000313" key="2">
    <source>
        <dbReference type="Proteomes" id="UP000016933"/>
    </source>
</evidence>
<dbReference type="Proteomes" id="UP000016933">
    <property type="component" value="Unassembled WGS sequence"/>
</dbReference>